<dbReference type="Proteomes" id="UP001632038">
    <property type="component" value="Unassembled WGS sequence"/>
</dbReference>
<evidence type="ECO:0000256" key="1">
    <source>
        <dbReference type="SAM" id="MobiDB-lite"/>
    </source>
</evidence>
<dbReference type="InterPro" id="IPR014722">
    <property type="entry name" value="Rib_uL2_dom2"/>
</dbReference>
<evidence type="ECO:0000259" key="2">
    <source>
        <dbReference type="Pfam" id="PF23042"/>
    </source>
</evidence>
<sequence length="217" mass="24320">MRDGYRRCINRRQIRFRSSVTPPRKSPKKKDLLDPLPSASPLELRCSLDASSGAQASRVRAWTDVVVPYNYRLPEGRQIAKKAAFTRPARFLNIDDVRALNIKLMAIALILKQKKKAFPFSDKELCKYFEPGNHVKVVSGATKGSSSLVFSVEGHVVKIVSDTTKELVGKVLRMLKVSNHGSYENGHSPFTKLECIMWGKFDDIVSAAATKEITEQL</sequence>
<evidence type="ECO:0000313" key="3">
    <source>
        <dbReference type="EMBL" id="KAL3635614.1"/>
    </source>
</evidence>
<organism evidence="3 4">
    <name type="scientific">Castilleja foliolosa</name>
    <dbReference type="NCBI Taxonomy" id="1961234"/>
    <lineage>
        <taxon>Eukaryota</taxon>
        <taxon>Viridiplantae</taxon>
        <taxon>Streptophyta</taxon>
        <taxon>Embryophyta</taxon>
        <taxon>Tracheophyta</taxon>
        <taxon>Spermatophyta</taxon>
        <taxon>Magnoliopsida</taxon>
        <taxon>eudicotyledons</taxon>
        <taxon>Gunneridae</taxon>
        <taxon>Pentapetalae</taxon>
        <taxon>asterids</taxon>
        <taxon>lamiids</taxon>
        <taxon>Lamiales</taxon>
        <taxon>Orobanchaceae</taxon>
        <taxon>Pedicularideae</taxon>
        <taxon>Castillejinae</taxon>
        <taxon>Castilleja</taxon>
    </lineage>
</organism>
<evidence type="ECO:0000313" key="4">
    <source>
        <dbReference type="Proteomes" id="UP001632038"/>
    </source>
</evidence>
<dbReference type="EMBL" id="JAVIJP010000027">
    <property type="protein sequence ID" value="KAL3635614.1"/>
    <property type="molecule type" value="Genomic_DNA"/>
</dbReference>
<dbReference type="InterPro" id="IPR008991">
    <property type="entry name" value="Translation_prot_SH3-like_sf"/>
</dbReference>
<dbReference type="SUPFAM" id="SSF50104">
    <property type="entry name" value="Translation proteins SH3-like domain"/>
    <property type="match status" value="1"/>
</dbReference>
<feature type="region of interest" description="Disordered" evidence="1">
    <location>
        <begin position="18"/>
        <end position="37"/>
    </location>
</feature>
<gene>
    <name evidence="3" type="ORF">CASFOL_020161</name>
</gene>
<dbReference type="InterPro" id="IPR041973">
    <property type="entry name" value="KOW_Spt5_1"/>
</dbReference>
<reference evidence="4" key="1">
    <citation type="journal article" date="2024" name="IScience">
        <title>Strigolactones Initiate the Formation of Haustorium-like Structures in Castilleja.</title>
        <authorList>
            <person name="Buerger M."/>
            <person name="Peterson D."/>
            <person name="Chory J."/>
        </authorList>
    </citation>
    <scope>NUCLEOTIDE SEQUENCE [LARGE SCALE GENOMIC DNA]</scope>
</reference>
<feature type="domain" description="Spt5 KOW" evidence="2">
    <location>
        <begin position="75"/>
        <end position="104"/>
    </location>
</feature>
<proteinExistence type="predicted"/>
<keyword evidence="4" id="KW-1185">Reference proteome</keyword>
<dbReference type="Pfam" id="PF23042">
    <property type="entry name" value="KOW1_SPT5"/>
    <property type="match status" value="1"/>
</dbReference>
<accession>A0ABD3D2U3</accession>
<comment type="caution">
    <text evidence="3">The sequence shown here is derived from an EMBL/GenBank/DDBJ whole genome shotgun (WGS) entry which is preliminary data.</text>
</comment>
<dbReference type="AlphaFoldDB" id="A0ABD3D2U3"/>
<name>A0ABD3D2U3_9LAMI</name>
<dbReference type="Gene3D" id="2.30.30.30">
    <property type="match status" value="1"/>
</dbReference>
<protein>
    <recommendedName>
        <fullName evidence="2">Spt5 KOW domain-containing protein</fullName>
    </recommendedName>
</protein>